<accession>A0A9P6L8N8</accession>
<dbReference type="SUPFAM" id="SSF53383">
    <property type="entry name" value="PLP-dependent transferases"/>
    <property type="match status" value="1"/>
</dbReference>
<reference evidence="6" key="1">
    <citation type="journal article" date="2020" name="Nat. Commun.">
        <title>Large-scale genome sequencing of mycorrhizal fungi provides insights into the early evolution of symbiotic traits.</title>
        <authorList>
            <person name="Miyauchi S."/>
            <person name="Kiss E."/>
            <person name="Kuo A."/>
            <person name="Drula E."/>
            <person name="Kohler A."/>
            <person name="Sanchez-Garcia M."/>
            <person name="Morin E."/>
            <person name="Andreopoulos B."/>
            <person name="Barry K.W."/>
            <person name="Bonito G."/>
            <person name="Buee M."/>
            <person name="Carver A."/>
            <person name="Chen C."/>
            <person name="Cichocki N."/>
            <person name="Clum A."/>
            <person name="Culley D."/>
            <person name="Crous P.W."/>
            <person name="Fauchery L."/>
            <person name="Girlanda M."/>
            <person name="Hayes R.D."/>
            <person name="Keri Z."/>
            <person name="LaButti K."/>
            <person name="Lipzen A."/>
            <person name="Lombard V."/>
            <person name="Magnuson J."/>
            <person name="Maillard F."/>
            <person name="Murat C."/>
            <person name="Nolan M."/>
            <person name="Ohm R.A."/>
            <person name="Pangilinan J."/>
            <person name="Pereira M.F."/>
            <person name="Perotto S."/>
            <person name="Peter M."/>
            <person name="Pfister S."/>
            <person name="Riley R."/>
            <person name="Sitrit Y."/>
            <person name="Stielow J.B."/>
            <person name="Szollosi G."/>
            <person name="Zifcakova L."/>
            <person name="Stursova M."/>
            <person name="Spatafora J.W."/>
            <person name="Tedersoo L."/>
            <person name="Vaario L.M."/>
            <person name="Yamada A."/>
            <person name="Yan M."/>
            <person name="Wang P."/>
            <person name="Xu J."/>
            <person name="Bruns T."/>
            <person name="Baldrian P."/>
            <person name="Vilgalys R."/>
            <person name="Dunand C."/>
            <person name="Henrissat B."/>
            <person name="Grigoriev I.V."/>
            <person name="Hibbett D."/>
            <person name="Nagy L.G."/>
            <person name="Martin F.M."/>
        </authorList>
    </citation>
    <scope>NUCLEOTIDE SEQUENCE</scope>
    <source>
        <strain evidence="6">UH-Tt-Lm1</strain>
    </source>
</reference>
<name>A0A9P6L8N8_9AGAM</name>
<evidence type="ECO:0000256" key="1">
    <source>
        <dbReference type="ARBA" id="ARBA00001933"/>
    </source>
</evidence>
<organism evidence="6 7">
    <name type="scientific">Thelephora terrestris</name>
    <dbReference type="NCBI Taxonomy" id="56493"/>
    <lineage>
        <taxon>Eukaryota</taxon>
        <taxon>Fungi</taxon>
        <taxon>Dikarya</taxon>
        <taxon>Basidiomycota</taxon>
        <taxon>Agaricomycotina</taxon>
        <taxon>Agaricomycetes</taxon>
        <taxon>Thelephorales</taxon>
        <taxon>Thelephoraceae</taxon>
        <taxon>Thelephora</taxon>
    </lineage>
</organism>
<evidence type="ECO:0000313" key="6">
    <source>
        <dbReference type="EMBL" id="KAF9787377.1"/>
    </source>
</evidence>
<dbReference type="InterPro" id="IPR050859">
    <property type="entry name" value="Class-I_PLP-dep_aminotransf"/>
</dbReference>
<reference evidence="6" key="2">
    <citation type="submission" date="2020-11" db="EMBL/GenBank/DDBJ databases">
        <authorList>
            <consortium name="DOE Joint Genome Institute"/>
            <person name="Kuo A."/>
            <person name="Miyauchi S."/>
            <person name="Kiss E."/>
            <person name="Drula E."/>
            <person name="Kohler A."/>
            <person name="Sanchez-Garcia M."/>
            <person name="Andreopoulos B."/>
            <person name="Barry K.W."/>
            <person name="Bonito G."/>
            <person name="Buee M."/>
            <person name="Carver A."/>
            <person name="Chen C."/>
            <person name="Cichocki N."/>
            <person name="Clum A."/>
            <person name="Culley D."/>
            <person name="Crous P.W."/>
            <person name="Fauchery L."/>
            <person name="Girlanda M."/>
            <person name="Hayes R."/>
            <person name="Keri Z."/>
            <person name="Labutti K."/>
            <person name="Lipzen A."/>
            <person name="Lombard V."/>
            <person name="Magnuson J."/>
            <person name="Maillard F."/>
            <person name="Morin E."/>
            <person name="Murat C."/>
            <person name="Nolan M."/>
            <person name="Ohm R."/>
            <person name="Pangilinan J."/>
            <person name="Pereira M."/>
            <person name="Perotto S."/>
            <person name="Peter M."/>
            <person name="Riley R."/>
            <person name="Sitrit Y."/>
            <person name="Stielow B."/>
            <person name="Szollosi G."/>
            <person name="Zifcakova L."/>
            <person name="Stursova M."/>
            <person name="Spatafora J.W."/>
            <person name="Tedersoo L."/>
            <person name="Vaario L.-M."/>
            <person name="Yamada A."/>
            <person name="Yan M."/>
            <person name="Wang P."/>
            <person name="Xu J."/>
            <person name="Bruns T."/>
            <person name="Baldrian P."/>
            <person name="Vilgalys R."/>
            <person name="Henrissat B."/>
            <person name="Grigoriev I.V."/>
            <person name="Hibbett D."/>
            <person name="Nagy L.G."/>
            <person name="Martin F.M."/>
        </authorList>
    </citation>
    <scope>NUCLEOTIDE SEQUENCE</scope>
    <source>
        <strain evidence="6">UH-Tt-Lm1</strain>
    </source>
</reference>
<dbReference type="Gene3D" id="3.40.640.10">
    <property type="entry name" value="Type I PLP-dependent aspartate aminotransferase-like (Major domain)"/>
    <property type="match status" value="1"/>
</dbReference>
<keyword evidence="5" id="KW-0663">Pyridoxal phosphate</keyword>
<dbReference type="EMBL" id="WIUZ02000005">
    <property type="protein sequence ID" value="KAF9787377.1"/>
    <property type="molecule type" value="Genomic_DNA"/>
</dbReference>
<proteinExistence type="inferred from homology"/>
<keyword evidence="3" id="KW-0032">Aminotransferase</keyword>
<dbReference type="OrthoDB" id="691673at2759"/>
<sequence>MNAVDLHTVTANLQVSTLTQEIASTLLRSWGYDGFIAHTERVSAPYRQKRDAFERALRTRLDGLAEWDTPEAGMFVWFKLLIADKPGEEGTLSTW</sequence>
<evidence type="ECO:0000256" key="3">
    <source>
        <dbReference type="ARBA" id="ARBA00022576"/>
    </source>
</evidence>
<comment type="cofactor">
    <cofactor evidence="1">
        <name>pyridoxal 5'-phosphate</name>
        <dbReference type="ChEBI" id="CHEBI:597326"/>
    </cofactor>
</comment>
<evidence type="ECO:0000313" key="7">
    <source>
        <dbReference type="Proteomes" id="UP000736335"/>
    </source>
</evidence>
<dbReference type="PANTHER" id="PTHR42790">
    <property type="entry name" value="AMINOTRANSFERASE"/>
    <property type="match status" value="1"/>
</dbReference>
<dbReference type="InterPro" id="IPR015424">
    <property type="entry name" value="PyrdxlP-dep_Trfase"/>
</dbReference>
<keyword evidence="4" id="KW-0808">Transferase</keyword>
<comment type="caution">
    <text evidence="6">The sequence shown here is derived from an EMBL/GenBank/DDBJ whole genome shotgun (WGS) entry which is preliminary data.</text>
</comment>
<keyword evidence="7" id="KW-1185">Reference proteome</keyword>
<dbReference type="PANTHER" id="PTHR42790:SF19">
    <property type="entry name" value="KYNURENINE_ALPHA-AMINOADIPATE AMINOTRANSFERASE, MITOCHONDRIAL"/>
    <property type="match status" value="1"/>
</dbReference>
<evidence type="ECO:0000256" key="5">
    <source>
        <dbReference type="ARBA" id="ARBA00022898"/>
    </source>
</evidence>
<evidence type="ECO:0000256" key="2">
    <source>
        <dbReference type="ARBA" id="ARBA00007441"/>
    </source>
</evidence>
<dbReference type="InterPro" id="IPR015421">
    <property type="entry name" value="PyrdxlP-dep_Trfase_major"/>
</dbReference>
<dbReference type="AlphaFoldDB" id="A0A9P6L8N8"/>
<evidence type="ECO:0000256" key="4">
    <source>
        <dbReference type="ARBA" id="ARBA00022679"/>
    </source>
</evidence>
<protein>
    <submittedName>
        <fullName evidence="6">Uncharacterized protein</fullName>
    </submittedName>
</protein>
<dbReference type="GO" id="GO:0008483">
    <property type="term" value="F:transaminase activity"/>
    <property type="evidence" value="ECO:0007669"/>
    <property type="project" value="UniProtKB-KW"/>
</dbReference>
<gene>
    <name evidence="6" type="ORF">BJ322DRAFT_1107435</name>
</gene>
<dbReference type="GO" id="GO:1901605">
    <property type="term" value="P:alpha-amino acid metabolic process"/>
    <property type="evidence" value="ECO:0007669"/>
    <property type="project" value="TreeGrafter"/>
</dbReference>
<comment type="similarity">
    <text evidence="2">Belongs to the class-I pyridoxal-phosphate-dependent aminotransferase family.</text>
</comment>
<dbReference type="Proteomes" id="UP000736335">
    <property type="component" value="Unassembled WGS sequence"/>
</dbReference>